<feature type="transmembrane region" description="Helical" evidence="5">
    <location>
        <begin position="27"/>
        <end position="44"/>
    </location>
</feature>
<keyword evidence="3 5" id="KW-1133">Transmembrane helix</keyword>
<dbReference type="Pfam" id="PF13520">
    <property type="entry name" value="AA_permease_2"/>
    <property type="match status" value="1"/>
</dbReference>
<feature type="transmembrane region" description="Helical" evidence="5">
    <location>
        <begin position="56"/>
        <end position="84"/>
    </location>
</feature>
<dbReference type="GO" id="GO:0016020">
    <property type="term" value="C:membrane"/>
    <property type="evidence" value="ECO:0007669"/>
    <property type="project" value="UniProtKB-SubCell"/>
</dbReference>
<gene>
    <name evidence="6" type="ORF">SAMN02910432_00490</name>
</gene>
<name>A0A1I2Q706_9LACO</name>
<evidence type="ECO:0000256" key="2">
    <source>
        <dbReference type="ARBA" id="ARBA00022692"/>
    </source>
</evidence>
<keyword evidence="2 5" id="KW-0812">Transmembrane</keyword>
<sequence>MDGQRCLCDDSGAIGFFMPELRGMGNFLKSVSSIFILWFLSFLVNRGIKSASFINAIVTCAKVIPLTLFIVVMAVSFKAGILTADLWGKVNGRTISGTYQSTSVFKQISSSLMVMVWAFYGLEGGFSFCRTGPN</sequence>
<proteinExistence type="predicted"/>
<evidence type="ECO:0000313" key="6">
    <source>
        <dbReference type="EMBL" id="SFG24152.1"/>
    </source>
</evidence>
<dbReference type="InterPro" id="IPR002293">
    <property type="entry name" value="AA/rel_permease1"/>
</dbReference>
<dbReference type="GO" id="GO:0022857">
    <property type="term" value="F:transmembrane transporter activity"/>
    <property type="evidence" value="ECO:0007669"/>
    <property type="project" value="InterPro"/>
</dbReference>
<evidence type="ECO:0000313" key="7">
    <source>
        <dbReference type="Proteomes" id="UP000182635"/>
    </source>
</evidence>
<evidence type="ECO:0000256" key="1">
    <source>
        <dbReference type="ARBA" id="ARBA00004141"/>
    </source>
</evidence>
<evidence type="ECO:0000256" key="3">
    <source>
        <dbReference type="ARBA" id="ARBA00022989"/>
    </source>
</evidence>
<dbReference type="AlphaFoldDB" id="A0A1I2Q706"/>
<dbReference type="Gene3D" id="1.20.1740.10">
    <property type="entry name" value="Amino acid/polyamine transporter I"/>
    <property type="match status" value="1"/>
</dbReference>
<evidence type="ECO:0000256" key="4">
    <source>
        <dbReference type="ARBA" id="ARBA00023136"/>
    </source>
</evidence>
<dbReference type="Proteomes" id="UP000182635">
    <property type="component" value="Unassembled WGS sequence"/>
</dbReference>
<protein>
    <submittedName>
        <fullName evidence="6">Amino acid permease</fullName>
    </submittedName>
</protein>
<accession>A0A1I2Q706</accession>
<comment type="subcellular location">
    <subcellularLocation>
        <location evidence="1">Membrane</location>
        <topology evidence="1">Multi-pass membrane protein</topology>
    </subcellularLocation>
</comment>
<dbReference type="EMBL" id="FOPI01000007">
    <property type="protein sequence ID" value="SFG24152.1"/>
    <property type="molecule type" value="Genomic_DNA"/>
</dbReference>
<keyword evidence="4 5" id="KW-0472">Membrane</keyword>
<feature type="transmembrane region" description="Helical" evidence="5">
    <location>
        <begin position="104"/>
        <end position="122"/>
    </location>
</feature>
<organism evidence="6 7">
    <name type="scientific">Ligilactobacillus ruminis DSM 20403 = NBRC 102161</name>
    <dbReference type="NCBI Taxonomy" id="1423798"/>
    <lineage>
        <taxon>Bacteria</taxon>
        <taxon>Bacillati</taxon>
        <taxon>Bacillota</taxon>
        <taxon>Bacilli</taxon>
        <taxon>Lactobacillales</taxon>
        <taxon>Lactobacillaceae</taxon>
        <taxon>Ligilactobacillus</taxon>
    </lineage>
</organism>
<evidence type="ECO:0000256" key="5">
    <source>
        <dbReference type="SAM" id="Phobius"/>
    </source>
</evidence>
<reference evidence="7" key="1">
    <citation type="submission" date="2016-10" db="EMBL/GenBank/DDBJ databases">
        <authorList>
            <person name="Varghese N."/>
            <person name="Submissions S."/>
        </authorList>
    </citation>
    <scope>NUCLEOTIDE SEQUENCE [LARGE SCALE GENOMIC DNA]</scope>
    <source>
        <strain evidence="7">DSM 20403</strain>
    </source>
</reference>